<dbReference type="SMART" id="SM00448">
    <property type="entry name" value="REC"/>
    <property type="match status" value="1"/>
</dbReference>
<dbReference type="InterPro" id="IPR050595">
    <property type="entry name" value="Bact_response_regulator"/>
</dbReference>
<dbReference type="NCBIfam" id="TIGR00229">
    <property type="entry name" value="sensory_box"/>
    <property type="match status" value="1"/>
</dbReference>
<dbReference type="SUPFAM" id="SSF52172">
    <property type="entry name" value="CheY-like"/>
    <property type="match status" value="1"/>
</dbReference>
<dbReference type="Gene3D" id="3.40.50.2300">
    <property type="match status" value="1"/>
</dbReference>
<evidence type="ECO:0000313" key="6">
    <source>
        <dbReference type="EMBL" id="TMI88230.1"/>
    </source>
</evidence>
<dbReference type="PROSITE" id="PS50113">
    <property type="entry name" value="PAC"/>
    <property type="match status" value="1"/>
</dbReference>
<dbReference type="Gene3D" id="3.30.450.20">
    <property type="entry name" value="PAS domain"/>
    <property type="match status" value="1"/>
</dbReference>
<dbReference type="InterPro" id="IPR011006">
    <property type="entry name" value="CheY-like_superfamily"/>
</dbReference>
<dbReference type="InterPro" id="IPR013767">
    <property type="entry name" value="PAS_fold"/>
</dbReference>
<gene>
    <name evidence="6" type="ORF">E6H00_13385</name>
</gene>
<accession>A0A537JXK9</accession>
<dbReference type="AlphaFoldDB" id="A0A537JXK9"/>
<dbReference type="PROSITE" id="PS50112">
    <property type="entry name" value="PAS"/>
    <property type="match status" value="1"/>
</dbReference>
<evidence type="ECO:0000259" key="3">
    <source>
        <dbReference type="PROSITE" id="PS50110"/>
    </source>
</evidence>
<dbReference type="GO" id="GO:0006355">
    <property type="term" value="P:regulation of DNA-templated transcription"/>
    <property type="evidence" value="ECO:0007669"/>
    <property type="project" value="InterPro"/>
</dbReference>
<dbReference type="PANTHER" id="PTHR44591:SF3">
    <property type="entry name" value="RESPONSE REGULATORY DOMAIN-CONTAINING PROTEIN"/>
    <property type="match status" value="1"/>
</dbReference>
<dbReference type="InterPro" id="IPR035965">
    <property type="entry name" value="PAS-like_dom_sf"/>
</dbReference>
<proteinExistence type="predicted"/>
<dbReference type="InterPro" id="IPR000700">
    <property type="entry name" value="PAS-assoc_C"/>
</dbReference>
<dbReference type="Pfam" id="PF00072">
    <property type="entry name" value="Response_reg"/>
    <property type="match status" value="1"/>
</dbReference>
<dbReference type="Pfam" id="PF00989">
    <property type="entry name" value="PAS"/>
    <property type="match status" value="1"/>
</dbReference>
<dbReference type="InterPro" id="IPR000014">
    <property type="entry name" value="PAS"/>
</dbReference>
<sequence>MVDLTPPRNQGMAWKVTAMGKHGPGNNGGRFLNESGTGDQVAFLSSILEASTEYSIVATDLAGTILAWNEGARRIYGYEAAEVVGKATIALLHHPDDVRSGQAKAILDEVVRTGKWEGTLRRVRKNGEPFTARVTKTLRRDPRGRPIGLTMISRDTIEQERPAAQLARQSRDRSDTPAVLVVDDDLESQKLVETALAEVGYRPVCMPDGESGLRAATKERPAAVVLDLRMPGRGGLEFLNRFRHTDIGGTTPVIVWTRTSYLTSQDQSRLAETAPLVVLKGRGGVEPLVKALQACVAASP</sequence>
<dbReference type="PROSITE" id="PS50110">
    <property type="entry name" value="RESPONSE_REGULATORY"/>
    <property type="match status" value="1"/>
</dbReference>
<feature type="domain" description="PAS" evidence="4">
    <location>
        <begin position="40"/>
        <end position="114"/>
    </location>
</feature>
<dbReference type="PANTHER" id="PTHR44591">
    <property type="entry name" value="STRESS RESPONSE REGULATOR PROTEIN 1"/>
    <property type="match status" value="1"/>
</dbReference>
<evidence type="ECO:0000313" key="7">
    <source>
        <dbReference type="Proteomes" id="UP000318509"/>
    </source>
</evidence>
<evidence type="ECO:0000259" key="4">
    <source>
        <dbReference type="PROSITE" id="PS50112"/>
    </source>
</evidence>
<organism evidence="6 7">
    <name type="scientific">Candidatus Segetimicrobium genomatis</name>
    <dbReference type="NCBI Taxonomy" id="2569760"/>
    <lineage>
        <taxon>Bacteria</taxon>
        <taxon>Bacillati</taxon>
        <taxon>Candidatus Sysuimicrobiota</taxon>
        <taxon>Candidatus Sysuimicrobiia</taxon>
        <taxon>Candidatus Sysuimicrobiales</taxon>
        <taxon>Candidatus Segetimicrobiaceae</taxon>
        <taxon>Candidatus Segetimicrobium</taxon>
    </lineage>
</organism>
<keyword evidence="1 2" id="KW-0597">Phosphoprotein</keyword>
<evidence type="ECO:0000256" key="1">
    <source>
        <dbReference type="ARBA" id="ARBA00022553"/>
    </source>
</evidence>
<evidence type="ECO:0000259" key="5">
    <source>
        <dbReference type="PROSITE" id="PS50113"/>
    </source>
</evidence>
<name>A0A537JXK9_9BACT</name>
<protein>
    <submittedName>
        <fullName evidence="6">PAS domain S-box protein</fullName>
    </submittedName>
</protein>
<dbReference type="CDD" id="cd00130">
    <property type="entry name" value="PAS"/>
    <property type="match status" value="1"/>
</dbReference>
<comment type="caution">
    <text evidence="6">The sequence shown here is derived from an EMBL/GenBank/DDBJ whole genome shotgun (WGS) entry which is preliminary data.</text>
</comment>
<evidence type="ECO:0000256" key="2">
    <source>
        <dbReference type="PROSITE-ProRule" id="PRU00169"/>
    </source>
</evidence>
<dbReference type="SUPFAM" id="SSF55785">
    <property type="entry name" value="PYP-like sensor domain (PAS domain)"/>
    <property type="match status" value="1"/>
</dbReference>
<dbReference type="InterPro" id="IPR001789">
    <property type="entry name" value="Sig_transdc_resp-reg_receiver"/>
</dbReference>
<feature type="domain" description="PAC" evidence="5">
    <location>
        <begin position="116"/>
        <end position="168"/>
    </location>
</feature>
<dbReference type="Proteomes" id="UP000318509">
    <property type="component" value="Unassembled WGS sequence"/>
</dbReference>
<reference evidence="6 7" key="1">
    <citation type="journal article" date="2019" name="Nat. Microbiol.">
        <title>Mediterranean grassland soil C-N compound turnover is dependent on rainfall and depth, and is mediated by genomically divergent microorganisms.</title>
        <authorList>
            <person name="Diamond S."/>
            <person name="Andeer P.F."/>
            <person name="Li Z."/>
            <person name="Crits-Christoph A."/>
            <person name="Burstein D."/>
            <person name="Anantharaman K."/>
            <person name="Lane K.R."/>
            <person name="Thomas B.C."/>
            <person name="Pan C."/>
            <person name="Northen T.R."/>
            <person name="Banfield J.F."/>
        </authorList>
    </citation>
    <scope>NUCLEOTIDE SEQUENCE [LARGE SCALE GENOMIC DNA]</scope>
    <source>
        <strain evidence="6">NP_3</strain>
    </source>
</reference>
<dbReference type="GO" id="GO:0000160">
    <property type="term" value="P:phosphorelay signal transduction system"/>
    <property type="evidence" value="ECO:0007669"/>
    <property type="project" value="InterPro"/>
</dbReference>
<dbReference type="SMART" id="SM00091">
    <property type="entry name" value="PAS"/>
    <property type="match status" value="1"/>
</dbReference>
<feature type="domain" description="Response regulatory" evidence="3">
    <location>
        <begin position="178"/>
        <end position="300"/>
    </location>
</feature>
<dbReference type="EMBL" id="VBAK01000143">
    <property type="protein sequence ID" value="TMI88230.1"/>
    <property type="molecule type" value="Genomic_DNA"/>
</dbReference>
<feature type="modified residue" description="4-aspartylphosphate" evidence="2">
    <location>
        <position position="227"/>
    </location>
</feature>